<protein>
    <submittedName>
        <fullName evidence="2">Uncharacterized protein</fullName>
    </submittedName>
</protein>
<feature type="compositionally biased region" description="Basic and acidic residues" evidence="1">
    <location>
        <begin position="1"/>
        <end position="27"/>
    </location>
</feature>
<comment type="caution">
    <text evidence="2">The sequence shown here is derived from an EMBL/GenBank/DDBJ whole genome shotgun (WGS) entry which is preliminary data.</text>
</comment>
<proteinExistence type="predicted"/>
<feature type="non-terminal residue" evidence="2">
    <location>
        <position position="1"/>
    </location>
</feature>
<dbReference type="EMBL" id="AGNL01009323">
    <property type="protein sequence ID" value="EJK69951.1"/>
    <property type="molecule type" value="Genomic_DNA"/>
</dbReference>
<sequence>EQSERTADAAGRDATEDGERTHNERLRRPAPLVINLQGRHDGRAAELPHGGAVFDGAGQPLRAALCSDPGRIHAGAAEAGRGLGGPAGGSGSIAGSAALCLRNHLPFAGERHGAVAAAARAGAGGADRRSPLDTVNSRLVLPGGHPPYRGDGRAGDGRLDLALRPRVLVE</sequence>
<accession>K0T942</accession>
<evidence type="ECO:0000313" key="2">
    <source>
        <dbReference type="EMBL" id="EJK69951.1"/>
    </source>
</evidence>
<organism evidence="2 3">
    <name type="scientific">Thalassiosira oceanica</name>
    <name type="common">Marine diatom</name>
    <dbReference type="NCBI Taxonomy" id="159749"/>
    <lineage>
        <taxon>Eukaryota</taxon>
        <taxon>Sar</taxon>
        <taxon>Stramenopiles</taxon>
        <taxon>Ochrophyta</taxon>
        <taxon>Bacillariophyta</taxon>
        <taxon>Coscinodiscophyceae</taxon>
        <taxon>Thalassiosirophycidae</taxon>
        <taxon>Thalassiosirales</taxon>
        <taxon>Thalassiosiraceae</taxon>
        <taxon>Thalassiosira</taxon>
    </lineage>
</organism>
<feature type="region of interest" description="Disordered" evidence="1">
    <location>
        <begin position="1"/>
        <end position="31"/>
    </location>
</feature>
<reference evidence="2 3" key="1">
    <citation type="journal article" date="2012" name="Genome Biol.">
        <title>Genome and low-iron response of an oceanic diatom adapted to chronic iron limitation.</title>
        <authorList>
            <person name="Lommer M."/>
            <person name="Specht M."/>
            <person name="Roy A.S."/>
            <person name="Kraemer L."/>
            <person name="Andreson R."/>
            <person name="Gutowska M.A."/>
            <person name="Wolf J."/>
            <person name="Bergner S.V."/>
            <person name="Schilhabel M.B."/>
            <person name="Klostermeier U.C."/>
            <person name="Beiko R.G."/>
            <person name="Rosenstiel P."/>
            <person name="Hippler M."/>
            <person name="Laroche J."/>
        </authorList>
    </citation>
    <scope>NUCLEOTIDE SEQUENCE [LARGE SCALE GENOMIC DNA]</scope>
    <source>
        <strain evidence="2 3">CCMP1005</strain>
    </source>
</reference>
<evidence type="ECO:0000256" key="1">
    <source>
        <dbReference type="SAM" id="MobiDB-lite"/>
    </source>
</evidence>
<evidence type="ECO:0000313" key="3">
    <source>
        <dbReference type="Proteomes" id="UP000266841"/>
    </source>
</evidence>
<dbReference type="Proteomes" id="UP000266841">
    <property type="component" value="Unassembled WGS sequence"/>
</dbReference>
<name>K0T942_THAOC</name>
<dbReference type="AlphaFoldDB" id="K0T942"/>
<keyword evidence="3" id="KW-1185">Reference proteome</keyword>
<gene>
    <name evidence="2" type="ORF">THAOC_08740</name>
</gene>